<name>A0A137NPS6_CONC2</name>
<dbReference type="InterPro" id="IPR001138">
    <property type="entry name" value="Zn2Cys6_DnaBD"/>
</dbReference>
<dbReference type="AlphaFoldDB" id="A0A137NPS6"/>
<dbReference type="PROSITE" id="PS50048">
    <property type="entry name" value="ZN2_CY6_FUNGAL_2"/>
    <property type="match status" value="1"/>
</dbReference>
<evidence type="ECO:0000313" key="3">
    <source>
        <dbReference type="EMBL" id="KXN64739.1"/>
    </source>
</evidence>
<feature type="non-terminal residue" evidence="3">
    <location>
        <position position="347"/>
    </location>
</feature>
<organism evidence="3 4">
    <name type="scientific">Conidiobolus coronatus (strain ATCC 28846 / CBS 209.66 / NRRL 28638)</name>
    <name type="common">Delacroixia coronata</name>
    <dbReference type="NCBI Taxonomy" id="796925"/>
    <lineage>
        <taxon>Eukaryota</taxon>
        <taxon>Fungi</taxon>
        <taxon>Fungi incertae sedis</taxon>
        <taxon>Zoopagomycota</taxon>
        <taxon>Entomophthoromycotina</taxon>
        <taxon>Entomophthoromycetes</taxon>
        <taxon>Entomophthorales</taxon>
        <taxon>Ancylistaceae</taxon>
        <taxon>Conidiobolus</taxon>
    </lineage>
</organism>
<dbReference type="SMART" id="SM00066">
    <property type="entry name" value="GAL4"/>
    <property type="match status" value="1"/>
</dbReference>
<dbReference type="CDD" id="cd00067">
    <property type="entry name" value="GAL4"/>
    <property type="match status" value="1"/>
</dbReference>
<dbReference type="OrthoDB" id="2309723at2759"/>
<dbReference type="GO" id="GO:0000981">
    <property type="term" value="F:DNA-binding transcription factor activity, RNA polymerase II-specific"/>
    <property type="evidence" value="ECO:0007669"/>
    <property type="project" value="InterPro"/>
</dbReference>
<dbReference type="InterPro" id="IPR050987">
    <property type="entry name" value="AtrR-like"/>
</dbReference>
<proteinExistence type="predicted"/>
<feature type="domain" description="Zn(2)-C6 fungal-type" evidence="2">
    <location>
        <begin position="14"/>
        <end position="44"/>
    </location>
</feature>
<sequence length="347" mass="40175">MTQQKPSQTLSGVSCDVCRKRKVKCSRDLPDCQWCSKHKVICTYPSQSHRRRNDTSTNSGKININLDNSKNKYVMYNNSSSRDKQEMGLISRNSNGSGNTAGLKQFILYQIIQTNPIPDNGLTNGNNGRKVIDLSGVKKNNPLQLRLQTILLLVNQIIEKKPHLLKSIENFYKSLQKGEPSNSLKLKIFVDNNWLGILHDPLFDQKMIDNFLNYFNPFVTYIGKYHFYKNLHNIPQVLMNVIRFIGYQLTFNQDKQLRNFLKDLCLMEFKKCFFKVNLTNMISILIFSYSEMLQGNVKLSRAYYNQGCLMASSMGIHLEVPRLSSLEQNRRHIIRSMMLTQDIHMVA</sequence>
<dbReference type="PANTHER" id="PTHR46910">
    <property type="entry name" value="TRANSCRIPTION FACTOR PDR1"/>
    <property type="match status" value="1"/>
</dbReference>
<dbReference type="GO" id="GO:0008270">
    <property type="term" value="F:zinc ion binding"/>
    <property type="evidence" value="ECO:0007669"/>
    <property type="project" value="InterPro"/>
</dbReference>
<dbReference type="CDD" id="cd12148">
    <property type="entry name" value="fungal_TF_MHR"/>
    <property type="match status" value="1"/>
</dbReference>
<evidence type="ECO:0000259" key="2">
    <source>
        <dbReference type="PROSITE" id="PS50048"/>
    </source>
</evidence>
<dbReference type="PANTHER" id="PTHR46910:SF1">
    <property type="entry name" value="MISCELLANEOUS ZN(II)2CYS6 TRANSCRIPTION FACTOR (EUROFUNG)-RELATED"/>
    <property type="match status" value="1"/>
</dbReference>
<dbReference type="InterPro" id="IPR036864">
    <property type="entry name" value="Zn2-C6_fun-type_DNA-bd_sf"/>
</dbReference>
<dbReference type="EMBL" id="KQ965216">
    <property type="protein sequence ID" value="KXN64739.1"/>
    <property type="molecule type" value="Genomic_DNA"/>
</dbReference>
<protein>
    <recommendedName>
        <fullName evidence="2">Zn(2)-C6 fungal-type domain-containing protein</fullName>
    </recommendedName>
</protein>
<evidence type="ECO:0000313" key="4">
    <source>
        <dbReference type="Proteomes" id="UP000070444"/>
    </source>
</evidence>
<dbReference type="Pfam" id="PF00172">
    <property type="entry name" value="Zn_clus"/>
    <property type="match status" value="1"/>
</dbReference>
<dbReference type="Gene3D" id="4.10.240.10">
    <property type="entry name" value="Zn(2)-C6 fungal-type DNA-binding domain"/>
    <property type="match status" value="1"/>
</dbReference>
<keyword evidence="1" id="KW-0539">Nucleus</keyword>
<keyword evidence="4" id="KW-1185">Reference proteome</keyword>
<accession>A0A137NPS6</accession>
<dbReference type="PROSITE" id="PS00463">
    <property type="entry name" value="ZN2_CY6_FUNGAL_1"/>
    <property type="match status" value="1"/>
</dbReference>
<dbReference type="SUPFAM" id="SSF57701">
    <property type="entry name" value="Zn2/Cys6 DNA-binding domain"/>
    <property type="match status" value="1"/>
</dbReference>
<reference evidence="3 4" key="1">
    <citation type="journal article" date="2015" name="Genome Biol. Evol.">
        <title>Phylogenomic analyses indicate that early fungi evolved digesting cell walls of algal ancestors of land plants.</title>
        <authorList>
            <person name="Chang Y."/>
            <person name="Wang S."/>
            <person name="Sekimoto S."/>
            <person name="Aerts A.L."/>
            <person name="Choi C."/>
            <person name="Clum A."/>
            <person name="LaButti K.M."/>
            <person name="Lindquist E.A."/>
            <person name="Yee Ngan C."/>
            <person name="Ohm R.A."/>
            <person name="Salamov A.A."/>
            <person name="Grigoriev I.V."/>
            <person name="Spatafora J.W."/>
            <person name="Berbee M.L."/>
        </authorList>
    </citation>
    <scope>NUCLEOTIDE SEQUENCE [LARGE SCALE GENOMIC DNA]</scope>
    <source>
        <strain evidence="3 4">NRRL 28638</strain>
    </source>
</reference>
<dbReference type="Proteomes" id="UP000070444">
    <property type="component" value="Unassembled WGS sequence"/>
</dbReference>
<evidence type="ECO:0000256" key="1">
    <source>
        <dbReference type="ARBA" id="ARBA00023242"/>
    </source>
</evidence>
<gene>
    <name evidence="3" type="ORF">CONCODRAFT_21022</name>
</gene>